<dbReference type="EMBL" id="AZBU02000005">
    <property type="protein sequence ID" value="TKR76792.1"/>
    <property type="molecule type" value="Genomic_DNA"/>
</dbReference>
<sequence length="324" mass="37316">MASTSFADFHPHLTGYLVPFLHTKNLLQLHKFLGPQQLNWRTPIQKRLNACLQKTTVFVHGNRSLFNGYPSRSESRNLIRVLHTMDEENPFVVENEFLTARPKKIEIAEGLGPFMSEDSLKRTNFNMEIVRLMTLTAEELTFTRLKLSSYNVSFLSTFGGSKLKRLEVVLDHFEAAKQINDLIVAIVIKTSPRNKIRVKIDTSRCTLRNLDLFENSFLTLIRMGYENVFGLRCLSLHAGYGPHLIQCVEAWKENNFDIESLKLSAESVELEELVEYGFRVTRDNEEETRLELDIEDESMGIAIEFKRNGIESFKVSFETQSGNR</sequence>
<protein>
    <submittedName>
        <fullName evidence="1">Uncharacterized protein</fullName>
    </submittedName>
</protein>
<evidence type="ECO:0000313" key="2">
    <source>
        <dbReference type="Proteomes" id="UP000298663"/>
    </source>
</evidence>
<keyword evidence="2" id="KW-1185">Reference proteome</keyword>
<accession>A0A4U5N3S1</accession>
<gene>
    <name evidence="1" type="ORF">L596_017878</name>
</gene>
<dbReference type="Proteomes" id="UP000298663">
    <property type="component" value="Unassembled WGS sequence"/>
</dbReference>
<name>A0A4U5N3S1_STECR</name>
<proteinExistence type="predicted"/>
<comment type="caution">
    <text evidence="1">The sequence shown here is derived from an EMBL/GenBank/DDBJ whole genome shotgun (WGS) entry which is preliminary data.</text>
</comment>
<evidence type="ECO:0000313" key="1">
    <source>
        <dbReference type="EMBL" id="TKR76792.1"/>
    </source>
</evidence>
<dbReference type="AlphaFoldDB" id="A0A4U5N3S1"/>
<reference evidence="1 2" key="1">
    <citation type="journal article" date="2015" name="Genome Biol.">
        <title>Comparative genomics of Steinernema reveals deeply conserved gene regulatory networks.</title>
        <authorList>
            <person name="Dillman A.R."/>
            <person name="Macchietto M."/>
            <person name="Porter C.F."/>
            <person name="Rogers A."/>
            <person name="Williams B."/>
            <person name="Antoshechkin I."/>
            <person name="Lee M.M."/>
            <person name="Goodwin Z."/>
            <person name="Lu X."/>
            <person name="Lewis E.E."/>
            <person name="Goodrich-Blair H."/>
            <person name="Stock S.P."/>
            <person name="Adams B.J."/>
            <person name="Sternberg P.W."/>
            <person name="Mortazavi A."/>
        </authorList>
    </citation>
    <scope>NUCLEOTIDE SEQUENCE [LARGE SCALE GENOMIC DNA]</scope>
    <source>
        <strain evidence="1 2">ALL</strain>
    </source>
</reference>
<organism evidence="1 2">
    <name type="scientific">Steinernema carpocapsae</name>
    <name type="common">Entomopathogenic nematode</name>
    <dbReference type="NCBI Taxonomy" id="34508"/>
    <lineage>
        <taxon>Eukaryota</taxon>
        <taxon>Metazoa</taxon>
        <taxon>Ecdysozoa</taxon>
        <taxon>Nematoda</taxon>
        <taxon>Chromadorea</taxon>
        <taxon>Rhabditida</taxon>
        <taxon>Tylenchina</taxon>
        <taxon>Panagrolaimomorpha</taxon>
        <taxon>Strongyloidoidea</taxon>
        <taxon>Steinernematidae</taxon>
        <taxon>Steinernema</taxon>
    </lineage>
</organism>
<reference evidence="1 2" key="2">
    <citation type="journal article" date="2019" name="G3 (Bethesda)">
        <title>Hybrid Assembly of the Genome of the Entomopathogenic Nematode Steinernema carpocapsae Identifies the X-Chromosome.</title>
        <authorList>
            <person name="Serra L."/>
            <person name="Macchietto M."/>
            <person name="Macias-Munoz A."/>
            <person name="McGill C.J."/>
            <person name="Rodriguez I.M."/>
            <person name="Rodriguez B."/>
            <person name="Murad R."/>
            <person name="Mortazavi A."/>
        </authorList>
    </citation>
    <scope>NUCLEOTIDE SEQUENCE [LARGE SCALE GENOMIC DNA]</scope>
    <source>
        <strain evidence="1 2">ALL</strain>
    </source>
</reference>